<gene>
    <name evidence="1" type="ORF">GPECTOR_8g47</name>
</gene>
<accession>A0A150GTJ9</accession>
<organism evidence="1 2">
    <name type="scientific">Gonium pectorale</name>
    <name type="common">Green alga</name>
    <dbReference type="NCBI Taxonomy" id="33097"/>
    <lineage>
        <taxon>Eukaryota</taxon>
        <taxon>Viridiplantae</taxon>
        <taxon>Chlorophyta</taxon>
        <taxon>core chlorophytes</taxon>
        <taxon>Chlorophyceae</taxon>
        <taxon>CS clade</taxon>
        <taxon>Chlamydomonadales</taxon>
        <taxon>Volvocaceae</taxon>
        <taxon>Gonium</taxon>
    </lineage>
</organism>
<dbReference type="EMBL" id="LSYV01000009">
    <property type="protein sequence ID" value="KXZ53052.1"/>
    <property type="molecule type" value="Genomic_DNA"/>
</dbReference>
<evidence type="ECO:0000313" key="1">
    <source>
        <dbReference type="EMBL" id="KXZ53052.1"/>
    </source>
</evidence>
<sequence>MHKGDVAPEATLPVITQLHGSGVGRTLFATPLESYVNASAAQREALLAGEFFMPCLSAAATGRPLEKLQLDRCARVELHRQGSRICSELAVSDIKFGRLGAQLPAVLDARARILRTLNDRARQQLAQFEPFEQVEEIRGQSVPLTVYFEACHVTPHDAKRLLV</sequence>
<protein>
    <submittedName>
        <fullName evidence="1">Uncharacterized protein</fullName>
    </submittedName>
</protein>
<keyword evidence="2" id="KW-1185">Reference proteome</keyword>
<dbReference type="OrthoDB" id="555453at2759"/>
<proteinExistence type="predicted"/>
<dbReference type="Proteomes" id="UP000075714">
    <property type="component" value="Unassembled WGS sequence"/>
</dbReference>
<comment type="caution">
    <text evidence="1">The sequence shown here is derived from an EMBL/GenBank/DDBJ whole genome shotgun (WGS) entry which is preliminary data.</text>
</comment>
<evidence type="ECO:0000313" key="2">
    <source>
        <dbReference type="Proteomes" id="UP000075714"/>
    </source>
</evidence>
<reference evidence="2" key="1">
    <citation type="journal article" date="2016" name="Nat. Commun.">
        <title>The Gonium pectorale genome demonstrates co-option of cell cycle regulation during the evolution of multicellularity.</title>
        <authorList>
            <person name="Hanschen E.R."/>
            <person name="Marriage T.N."/>
            <person name="Ferris P.J."/>
            <person name="Hamaji T."/>
            <person name="Toyoda A."/>
            <person name="Fujiyama A."/>
            <person name="Neme R."/>
            <person name="Noguchi H."/>
            <person name="Minakuchi Y."/>
            <person name="Suzuki M."/>
            <person name="Kawai-Toyooka H."/>
            <person name="Smith D.R."/>
            <person name="Sparks H."/>
            <person name="Anderson J."/>
            <person name="Bakaric R."/>
            <person name="Luria V."/>
            <person name="Karger A."/>
            <person name="Kirschner M.W."/>
            <person name="Durand P.M."/>
            <person name="Michod R.E."/>
            <person name="Nozaki H."/>
            <person name="Olson B.J."/>
        </authorList>
    </citation>
    <scope>NUCLEOTIDE SEQUENCE [LARGE SCALE GENOMIC DNA]</scope>
    <source>
        <strain evidence="2">NIES-2863</strain>
    </source>
</reference>
<dbReference type="AlphaFoldDB" id="A0A150GTJ9"/>
<name>A0A150GTJ9_GONPE</name>